<name>F2C9H9_STRSA</name>
<protein>
    <submittedName>
        <fullName evidence="2">Uncharacterized protein</fullName>
    </submittedName>
</protein>
<keyword evidence="1" id="KW-1133">Transmembrane helix</keyword>
<feature type="transmembrane region" description="Helical" evidence="1">
    <location>
        <begin position="86"/>
        <end position="106"/>
    </location>
</feature>
<dbReference type="Proteomes" id="UP000005955">
    <property type="component" value="Unassembled WGS sequence"/>
</dbReference>
<accession>F2C9H9</accession>
<dbReference type="PATRIC" id="fig|888813.3.peg.1791"/>
<organism evidence="2 3">
    <name type="scientific">Streptococcus sanguinis SK330</name>
    <dbReference type="NCBI Taxonomy" id="888813"/>
    <lineage>
        <taxon>Bacteria</taxon>
        <taxon>Bacillati</taxon>
        <taxon>Bacillota</taxon>
        <taxon>Bacilli</taxon>
        <taxon>Lactobacillales</taxon>
        <taxon>Streptococcaceae</taxon>
        <taxon>Streptococcus</taxon>
    </lineage>
</organism>
<comment type="caution">
    <text evidence="2">The sequence shown here is derived from an EMBL/GenBank/DDBJ whole genome shotgun (WGS) entry which is preliminary data.</text>
</comment>
<dbReference type="AlphaFoldDB" id="F2C9H9"/>
<proteinExistence type="predicted"/>
<dbReference type="EMBL" id="AFBD01000007">
    <property type="protein sequence ID" value="EGF13349.1"/>
    <property type="molecule type" value="Genomic_DNA"/>
</dbReference>
<evidence type="ECO:0000313" key="2">
    <source>
        <dbReference type="EMBL" id="EGF13349.1"/>
    </source>
</evidence>
<evidence type="ECO:0000256" key="1">
    <source>
        <dbReference type="SAM" id="Phobius"/>
    </source>
</evidence>
<reference evidence="2 3" key="1">
    <citation type="submission" date="2011-02" db="EMBL/GenBank/DDBJ databases">
        <authorList>
            <person name="Muzny D."/>
            <person name="Qin X."/>
            <person name="Deng J."/>
            <person name="Jiang H."/>
            <person name="Liu Y."/>
            <person name="Qu J."/>
            <person name="Song X.-Z."/>
            <person name="Zhang L."/>
            <person name="Thornton R."/>
            <person name="Coyle M."/>
            <person name="Francisco L."/>
            <person name="Jackson L."/>
            <person name="Javaid M."/>
            <person name="Korchina V."/>
            <person name="Kovar C."/>
            <person name="Mata R."/>
            <person name="Mathew T."/>
            <person name="Ngo R."/>
            <person name="Nguyen L."/>
            <person name="Nguyen N."/>
            <person name="Okwuonu G."/>
            <person name="Ongeri F."/>
            <person name="Pham C."/>
            <person name="Simmons D."/>
            <person name="Wilczek-Boney K."/>
            <person name="Hale W."/>
            <person name="Jakkamsetti A."/>
            <person name="Pham P."/>
            <person name="Ruth R."/>
            <person name="San Lucas F."/>
            <person name="Warren J."/>
            <person name="Zhang J."/>
            <person name="Zhao Z."/>
            <person name="Zhou C."/>
            <person name="Zhu D."/>
            <person name="Lee S."/>
            <person name="Bess C."/>
            <person name="Blankenburg K."/>
            <person name="Forbes L."/>
            <person name="Fu Q."/>
            <person name="Gubbala S."/>
            <person name="Hirani K."/>
            <person name="Jayaseelan J.C."/>
            <person name="Lara F."/>
            <person name="Munidasa M."/>
            <person name="Palculict T."/>
            <person name="Patil S."/>
            <person name="Pu L.-L."/>
            <person name="Saada N."/>
            <person name="Tang L."/>
            <person name="Weissenberger G."/>
            <person name="Zhu Y."/>
            <person name="Hemphill L."/>
            <person name="Shang Y."/>
            <person name="Youmans B."/>
            <person name="Ayvaz T."/>
            <person name="Ross M."/>
            <person name="Santibanez J."/>
            <person name="Aqrawi P."/>
            <person name="Gross S."/>
            <person name="Joshi V."/>
            <person name="Fowler G."/>
            <person name="Nazareth L."/>
            <person name="Reid J."/>
            <person name="Worley K."/>
            <person name="Petrosino J."/>
            <person name="Highlander S."/>
            <person name="Gibbs R."/>
        </authorList>
    </citation>
    <scope>NUCLEOTIDE SEQUENCE [LARGE SCALE GENOMIC DNA]</scope>
    <source>
        <strain evidence="2 3">SK330</strain>
    </source>
</reference>
<gene>
    <name evidence="2" type="ORF">HMPREF9386_1822</name>
</gene>
<sequence>MIEDDSWVIKERMMPRKDWESLRQKRQTKFQQGQKRAGKVQEEQELAITEAERQEVAKNRVENKSSTPVERDGKAILGRKLVNKQVLWLSAGFLSILLLLSVPYLVKQLEYFLSPQRVLDEYVDKGNDYFDWTYEDISQLQLQKKSDVDERSGSGLTPKDIVKKFGKAQSGNLAPFLNQTDGRMSLFYSREEPRQRLSFYFEKINNEYQLSGIYSYNLASSQYVQSRTDLKEEDFEHLVLGREFHNEDGTSYQEILEKFGLSKYIEIDSGGESGQKLNVLYKLENGKYVSLWFTVSQAGDYLLYEKHIT</sequence>
<keyword evidence="1" id="KW-0812">Transmembrane</keyword>
<evidence type="ECO:0000313" key="3">
    <source>
        <dbReference type="Proteomes" id="UP000005955"/>
    </source>
</evidence>
<dbReference type="HOGENOM" id="CLU_946357_0_0_9"/>
<keyword evidence="1" id="KW-0472">Membrane</keyword>